<dbReference type="EMBL" id="JACHEW010000042">
    <property type="protein sequence ID" value="MBB6018770.1"/>
    <property type="molecule type" value="Genomic_DNA"/>
</dbReference>
<dbReference type="RefSeq" id="WP_260170342.1">
    <property type="nucleotide sequence ID" value="NZ_JACHEW010000042.1"/>
</dbReference>
<evidence type="ECO:0000313" key="1">
    <source>
        <dbReference type="EMBL" id="MBB6018770.1"/>
    </source>
</evidence>
<gene>
    <name evidence="1" type="ORF">HNQ04_004051</name>
</gene>
<reference evidence="1 2" key="1">
    <citation type="submission" date="2020-08" db="EMBL/GenBank/DDBJ databases">
        <title>Genomic Encyclopedia of Type Strains, Phase IV (KMG-IV): sequencing the most valuable type-strain genomes for metagenomic binning, comparative biology and taxonomic classification.</title>
        <authorList>
            <person name="Goeker M."/>
        </authorList>
    </citation>
    <scope>NUCLEOTIDE SEQUENCE [LARGE SCALE GENOMIC DNA]</scope>
    <source>
        <strain evidence="1 2">DSM 12027</strain>
    </source>
</reference>
<dbReference type="Proteomes" id="UP000629870">
    <property type="component" value="Unassembled WGS sequence"/>
</dbReference>
<evidence type="ECO:0000313" key="2">
    <source>
        <dbReference type="Proteomes" id="UP000629870"/>
    </source>
</evidence>
<proteinExistence type="predicted"/>
<name>A0ABR6NXK0_9DEIO</name>
<accession>A0ABR6NXK0</accession>
<organism evidence="1 2">
    <name type="scientific">Deinococcus radiopugnans ATCC 19172</name>
    <dbReference type="NCBI Taxonomy" id="585398"/>
    <lineage>
        <taxon>Bacteria</taxon>
        <taxon>Thermotogati</taxon>
        <taxon>Deinococcota</taxon>
        <taxon>Deinococci</taxon>
        <taxon>Deinococcales</taxon>
        <taxon>Deinococcaceae</taxon>
        <taxon>Deinococcus</taxon>
    </lineage>
</organism>
<sequence length="42" mass="4572">MGQLGRETLEGYVQTGADERAEWFLVGEPLEEGLHAVLLSAV</sequence>
<protein>
    <submittedName>
        <fullName evidence="1">Uncharacterized protein</fullName>
    </submittedName>
</protein>
<keyword evidence="2" id="KW-1185">Reference proteome</keyword>
<comment type="caution">
    <text evidence="1">The sequence shown here is derived from an EMBL/GenBank/DDBJ whole genome shotgun (WGS) entry which is preliminary data.</text>
</comment>